<dbReference type="Proteomes" id="UP000029661">
    <property type="component" value="Chromosome"/>
</dbReference>
<gene>
    <name evidence="2" type="ORF">BRM9_1541</name>
</gene>
<organism evidence="2 3">
    <name type="scientific">Methanobacterium formicicum</name>
    <dbReference type="NCBI Taxonomy" id="2162"/>
    <lineage>
        <taxon>Archaea</taxon>
        <taxon>Methanobacteriati</taxon>
        <taxon>Methanobacteriota</taxon>
        <taxon>Methanomada group</taxon>
        <taxon>Methanobacteria</taxon>
        <taxon>Methanobacteriales</taxon>
        <taxon>Methanobacteriaceae</taxon>
        <taxon>Methanobacterium</taxon>
    </lineage>
</organism>
<dbReference type="NCBIfam" id="NF033611">
    <property type="entry name" value="SAVED"/>
    <property type="match status" value="1"/>
</dbReference>
<sequence length="507" mass="59336">MNRAINARDQGDDYQRLFFWFYALKMFYPHTGVEKVVYESDNVKSFDDIVVYYKEDKPCLDSAHNPINIDFFQVKFHVTNDNAFTWDGLMDPKLINAKSVSIMERLRNAQKTYNRNGVRFILVSPWTVNPNDNLSKIVSNRENEIRIDKLFDGRPRTKMAKMRQKMIKHLGISTDDELERILLPFRIWHSSFSSERLMELINFELLYLGFKPIENNSVLNPYLNLIKQWSLDGISEFTKEFIIEECKREGLYLGNKSSDSEYIDVGIRSFYRRAENMQDETEDMLCLLKFFNERYIKDDYFWNTDIFGEINDFTIKLIPENKYRLHLDTHLSIAFVAGYLLDSKSGINICPVQKTLIGIEDWCLEEDSNKGYTELKDEEIYLSKEKKDVALALGLTHDILHDVEEYIKDQEIDISKIIYCNVGGKSGHDVIKDAKHAKNLAGRVSTVLKERRDIKERRNKLHVFAACPVSFMFYLGKLSRSFGKVILYENDLEGNSDMMYSASFELP</sequence>
<dbReference type="Pfam" id="PF18145">
    <property type="entry name" value="SAVED"/>
    <property type="match status" value="1"/>
</dbReference>
<dbReference type="OrthoDB" id="17373at183925"/>
<protein>
    <recommendedName>
        <fullName evidence="1">SMODS-associated and fused to various effectors domain-containing protein</fullName>
    </recommendedName>
</protein>
<dbReference type="RefSeq" id="WP_048085338.1">
    <property type="nucleotide sequence ID" value="NZ_CP006933.1"/>
</dbReference>
<dbReference type="EMBL" id="CP006933">
    <property type="protein sequence ID" value="AIS32355.1"/>
    <property type="molecule type" value="Genomic_DNA"/>
</dbReference>
<dbReference type="AlphaFoldDB" id="A0A089ZGR7"/>
<name>A0A089ZGR7_METFO</name>
<evidence type="ECO:0000313" key="3">
    <source>
        <dbReference type="Proteomes" id="UP000029661"/>
    </source>
</evidence>
<dbReference type="KEGG" id="mfc:BRM9_1541"/>
<evidence type="ECO:0000259" key="1">
    <source>
        <dbReference type="Pfam" id="PF18145"/>
    </source>
</evidence>
<dbReference type="InterPro" id="IPR040836">
    <property type="entry name" value="SAVED"/>
</dbReference>
<reference evidence="2 3" key="1">
    <citation type="submission" date="2013-12" db="EMBL/GenBank/DDBJ databases">
        <title>The complete genome sequence of Methanobacterium sp. BRM9.</title>
        <authorList>
            <consortium name="Pastoral Greenhouse Gas Research Consortium"/>
            <person name="Kelly W.J."/>
            <person name="Leahy S.C."/>
            <person name="Perry R."/>
            <person name="Li D."/>
            <person name="Altermann E."/>
            <person name="Lambie S.C."/>
            <person name="Attwood G.T."/>
        </authorList>
    </citation>
    <scope>NUCLEOTIDE SEQUENCE [LARGE SCALE GENOMIC DNA]</scope>
    <source>
        <strain evidence="2 3">BRM9</strain>
    </source>
</reference>
<dbReference type="GeneID" id="24792707"/>
<feature type="domain" description="SMODS-associated and fused to various effectors" evidence="1">
    <location>
        <begin position="315"/>
        <end position="494"/>
    </location>
</feature>
<dbReference type="STRING" id="2162.BRM9_1541"/>
<proteinExistence type="predicted"/>
<accession>A0A089ZGR7</accession>
<evidence type="ECO:0000313" key="2">
    <source>
        <dbReference type="EMBL" id="AIS32355.1"/>
    </source>
</evidence>